<dbReference type="RefSeq" id="XP_013283471.1">
    <property type="nucleotide sequence ID" value="XM_013428017.1"/>
</dbReference>
<keyword evidence="3" id="KW-0274">FAD</keyword>
<dbReference type="Proteomes" id="UP000053029">
    <property type="component" value="Unassembled WGS sequence"/>
</dbReference>
<feature type="domain" description="FAD-binding" evidence="7">
    <location>
        <begin position="12"/>
        <end position="179"/>
    </location>
</feature>
<evidence type="ECO:0000313" key="9">
    <source>
        <dbReference type="Proteomes" id="UP000053029"/>
    </source>
</evidence>
<dbReference type="InterPro" id="IPR050493">
    <property type="entry name" value="FAD-dep_Monooxygenase_BioMet"/>
</dbReference>
<evidence type="ECO:0000256" key="3">
    <source>
        <dbReference type="ARBA" id="ARBA00022827"/>
    </source>
</evidence>
<keyword evidence="4" id="KW-0560">Oxidoreductase</keyword>
<dbReference type="SUPFAM" id="SSF51905">
    <property type="entry name" value="FAD/NAD(P)-binding domain"/>
    <property type="match status" value="1"/>
</dbReference>
<gene>
    <name evidence="8" type="ORF">Z517_06277</name>
</gene>
<dbReference type="InterPro" id="IPR036188">
    <property type="entry name" value="FAD/NAD-bd_sf"/>
</dbReference>
<dbReference type="GO" id="GO:0004497">
    <property type="term" value="F:monooxygenase activity"/>
    <property type="evidence" value="ECO:0007669"/>
    <property type="project" value="UniProtKB-KW"/>
</dbReference>
<dbReference type="Pfam" id="PF01494">
    <property type="entry name" value="FAD_binding_3"/>
    <property type="match status" value="1"/>
</dbReference>
<reference evidence="8 9" key="1">
    <citation type="submission" date="2015-01" db="EMBL/GenBank/DDBJ databases">
        <title>The Genome Sequence of Fonsecaea pedrosoi CBS 271.37.</title>
        <authorList>
            <consortium name="The Broad Institute Genomics Platform"/>
            <person name="Cuomo C."/>
            <person name="de Hoog S."/>
            <person name="Gorbushina A."/>
            <person name="Stielow B."/>
            <person name="Teixiera M."/>
            <person name="Abouelleil A."/>
            <person name="Chapman S.B."/>
            <person name="Priest M."/>
            <person name="Young S.K."/>
            <person name="Wortman J."/>
            <person name="Nusbaum C."/>
            <person name="Birren B."/>
        </authorList>
    </citation>
    <scope>NUCLEOTIDE SEQUENCE [LARGE SCALE GENOMIC DNA]</scope>
    <source>
        <strain evidence="8 9">CBS 271.37</strain>
    </source>
</reference>
<feature type="region of interest" description="Disordered" evidence="6">
    <location>
        <begin position="401"/>
        <end position="421"/>
    </location>
</feature>
<keyword evidence="9" id="KW-1185">Reference proteome</keyword>
<protein>
    <recommendedName>
        <fullName evidence="7">FAD-binding domain-containing protein</fullName>
    </recommendedName>
</protein>
<dbReference type="InterPro" id="IPR002938">
    <property type="entry name" value="FAD-bd"/>
</dbReference>
<dbReference type="GO" id="GO:0071949">
    <property type="term" value="F:FAD binding"/>
    <property type="evidence" value="ECO:0007669"/>
    <property type="project" value="InterPro"/>
</dbReference>
<evidence type="ECO:0000259" key="7">
    <source>
        <dbReference type="Pfam" id="PF01494"/>
    </source>
</evidence>
<dbReference type="PANTHER" id="PTHR13789">
    <property type="entry name" value="MONOOXYGENASE"/>
    <property type="match status" value="1"/>
</dbReference>
<proteinExistence type="inferred from homology"/>
<dbReference type="EMBL" id="KN846972">
    <property type="protein sequence ID" value="KIW79663.1"/>
    <property type="molecule type" value="Genomic_DNA"/>
</dbReference>
<dbReference type="PRINTS" id="PR00420">
    <property type="entry name" value="RNGMNOXGNASE"/>
</dbReference>
<evidence type="ECO:0000256" key="1">
    <source>
        <dbReference type="ARBA" id="ARBA00007992"/>
    </source>
</evidence>
<keyword evidence="2" id="KW-0285">Flavoprotein</keyword>
<evidence type="ECO:0000256" key="4">
    <source>
        <dbReference type="ARBA" id="ARBA00023002"/>
    </source>
</evidence>
<dbReference type="GeneID" id="25305767"/>
<sequence>MGSVDRATKPYSVLIVGAGIGGLSAAIGLSRKGLEVTVLEGKSELNEFGASISIDSHAVRVIKAYGLEEHFRPCVTENKYIDLRDGADNERLGAVFHNQGNHSGVLWGAPKWSIHRADYQQLLAKGAQRYGTNILFNAEVTRVDVDTNTLCLKDGRALSADLIVGADGLRSAVRGSIPAIASVELIPSGEKAYRCTVDKDAMESNPNLAWLLTQGTSQIWFMPGKYILSWPLPPHRPYDVVVCIGDGCNVPYGYWGIKADPAQVAAEFGDACPTIKDLLANIGPCVQWRLAELPPLSTCRSDRGGTVLLGDAWHAMLPHAGSGGSCAIEDGAVLAECVGWAWETGRPIADATRAYEALRKPRVERIQAASHDGVGFLNGHDAETRNAFLARQLVVDEAELARPEEERRAQSRPPANMHAPFPSPSYLQWLYSYDAIKETQKYLAREEASSGT</sequence>
<organism evidence="8 9">
    <name type="scientific">Fonsecaea pedrosoi CBS 271.37</name>
    <dbReference type="NCBI Taxonomy" id="1442368"/>
    <lineage>
        <taxon>Eukaryota</taxon>
        <taxon>Fungi</taxon>
        <taxon>Dikarya</taxon>
        <taxon>Ascomycota</taxon>
        <taxon>Pezizomycotina</taxon>
        <taxon>Eurotiomycetes</taxon>
        <taxon>Chaetothyriomycetidae</taxon>
        <taxon>Chaetothyriales</taxon>
        <taxon>Herpotrichiellaceae</taxon>
        <taxon>Fonsecaea</taxon>
    </lineage>
</organism>
<evidence type="ECO:0000256" key="6">
    <source>
        <dbReference type="SAM" id="MobiDB-lite"/>
    </source>
</evidence>
<dbReference type="VEuPathDB" id="FungiDB:Z517_06277"/>
<accession>A0A0D2GFS5</accession>
<dbReference type="Gene3D" id="3.50.50.60">
    <property type="entry name" value="FAD/NAD(P)-binding domain"/>
    <property type="match status" value="1"/>
</dbReference>
<keyword evidence="5" id="KW-0503">Monooxygenase</keyword>
<evidence type="ECO:0000256" key="2">
    <source>
        <dbReference type="ARBA" id="ARBA00022630"/>
    </source>
</evidence>
<dbReference type="PANTHER" id="PTHR13789:SF309">
    <property type="entry name" value="PUTATIVE (AFU_ORTHOLOGUE AFUA_6G14510)-RELATED"/>
    <property type="match status" value="1"/>
</dbReference>
<evidence type="ECO:0000256" key="5">
    <source>
        <dbReference type="ARBA" id="ARBA00023033"/>
    </source>
</evidence>
<comment type="similarity">
    <text evidence="1">Belongs to the paxM FAD-dependent monooxygenase family.</text>
</comment>
<evidence type="ECO:0000313" key="8">
    <source>
        <dbReference type="EMBL" id="KIW79663.1"/>
    </source>
</evidence>
<dbReference type="OrthoDB" id="16820at2759"/>
<dbReference type="AlphaFoldDB" id="A0A0D2GFS5"/>
<name>A0A0D2GFS5_9EURO</name>
<dbReference type="STRING" id="1442368.A0A0D2GFS5"/>
<dbReference type="HOGENOM" id="CLU_009665_19_3_1"/>